<feature type="modified residue" description="4-aspartylphosphate" evidence="2">
    <location>
        <position position="62"/>
    </location>
</feature>
<dbReference type="PANTHER" id="PTHR44591:SF3">
    <property type="entry name" value="RESPONSE REGULATORY DOMAIN-CONTAINING PROTEIN"/>
    <property type="match status" value="1"/>
</dbReference>
<dbReference type="SUPFAM" id="SSF52172">
    <property type="entry name" value="CheY-like"/>
    <property type="match status" value="1"/>
</dbReference>
<dbReference type="InterPro" id="IPR001789">
    <property type="entry name" value="Sig_transdc_resp-reg_receiver"/>
</dbReference>
<evidence type="ECO:0000256" key="1">
    <source>
        <dbReference type="ARBA" id="ARBA00022553"/>
    </source>
</evidence>
<evidence type="ECO:0000313" key="4">
    <source>
        <dbReference type="EMBL" id="GEC71497.1"/>
    </source>
</evidence>
<protein>
    <submittedName>
        <fullName evidence="4">Response regulator</fullName>
    </submittedName>
</protein>
<dbReference type="PROSITE" id="PS50110">
    <property type="entry name" value="RESPONSE_REGULATORY"/>
    <property type="match status" value="1"/>
</dbReference>
<dbReference type="InterPro" id="IPR011006">
    <property type="entry name" value="CheY-like_superfamily"/>
</dbReference>
<dbReference type="OrthoDB" id="673128at2"/>
<sequence>MNQKSIWVVDDDPIYQIIMKKIIGKSELFSDVHSFSNGKDAINSLQEIIIQNGNFPDIILLDIEMPVLDGWGFMDEMLILKPQIQAEIKIYISSSSIAIEDKERAKNNPVILGYMSKPISLSDLVKITTT</sequence>
<proteinExistence type="predicted"/>
<dbReference type="InterPro" id="IPR050595">
    <property type="entry name" value="Bact_response_regulator"/>
</dbReference>
<dbReference type="SMART" id="SM00448">
    <property type="entry name" value="REC"/>
    <property type="match status" value="1"/>
</dbReference>
<dbReference type="Gene3D" id="3.40.50.2300">
    <property type="match status" value="1"/>
</dbReference>
<dbReference type="STRING" id="983.SAMN05443543_106186"/>
<dbReference type="PANTHER" id="PTHR44591">
    <property type="entry name" value="STRESS RESPONSE REGULATOR PROTEIN 1"/>
    <property type="match status" value="1"/>
</dbReference>
<feature type="domain" description="Response regulatory" evidence="3">
    <location>
        <begin position="5"/>
        <end position="130"/>
    </location>
</feature>
<dbReference type="GO" id="GO:0000160">
    <property type="term" value="P:phosphorelay signal transduction system"/>
    <property type="evidence" value="ECO:0007669"/>
    <property type="project" value="InterPro"/>
</dbReference>
<dbReference type="AlphaFoldDB" id="A0A4Y4AX28"/>
<keyword evidence="1 2" id="KW-0597">Phosphoprotein</keyword>
<dbReference type="Proteomes" id="UP000316775">
    <property type="component" value="Unassembled WGS sequence"/>
</dbReference>
<reference evidence="4 5" key="1">
    <citation type="submission" date="2019-06" db="EMBL/GenBank/DDBJ databases">
        <title>Whole genome shotgun sequence of Flavobacterium flevense NBRC 14960.</title>
        <authorList>
            <person name="Hosoyama A."/>
            <person name="Uohara A."/>
            <person name="Ohji S."/>
            <person name="Ichikawa N."/>
        </authorList>
    </citation>
    <scope>NUCLEOTIDE SEQUENCE [LARGE SCALE GENOMIC DNA]</scope>
    <source>
        <strain evidence="4 5">NBRC 14960</strain>
    </source>
</reference>
<organism evidence="4 5">
    <name type="scientific">Flavobacterium flevense</name>
    <dbReference type="NCBI Taxonomy" id="983"/>
    <lineage>
        <taxon>Bacteria</taxon>
        <taxon>Pseudomonadati</taxon>
        <taxon>Bacteroidota</taxon>
        <taxon>Flavobacteriia</taxon>
        <taxon>Flavobacteriales</taxon>
        <taxon>Flavobacteriaceae</taxon>
        <taxon>Flavobacterium</taxon>
    </lineage>
</organism>
<comment type="caution">
    <text evidence="4">The sequence shown here is derived from an EMBL/GenBank/DDBJ whole genome shotgun (WGS) entry which is preliminary data.</text>
</comment>
<evidence type="ECO:0000313" key="5">
    <source>
        <dbReference type="Proteomes" id="UP000316775"/>
    </source>
</evidence>
<dbReference type="Pfam" id="PF00072">
    <property type="entry name" value="Response_reg"/>
    <property type="match status" value="1"/>
</dbReference>
<accession>A0A4Y4AX28</accession>
<name>A0A4Y4AX28_9FLAO</name>
<evidence type="ECO:0000259" key="3">
    <source>
        <dbReference type="PROSITE" id="PS50110"/>
    </source>
</evidence>
<dbReference type="EMBL" id="BJNP01000008">
    <property type="protein sequence ID" value="GEC71497.1"/>
    <property type="molecule type" value="Genomic_DNA"/>
</dbReference>
<dbReference type="RefSeq" id="WP_073245295.1">
    <property type="nucleotide sequence ID" value="NZ_BJNP01000008.1"/>
</dbReference>
<keyword evidence="5" id="KW-1185">Reference proteome</keyword>
<evidence type="ECO:0000256" key="2">
    <source>
        <dbReference type="PROSITE-ProRule" id="PRU00169"/>
    </source>
</evidence>
<gene>
    <name evidence="4" type="ORF">FFL01_10360</name>
</gene>